<keyword evidence="8" id="KW-0904">Protein phosphatase</keyword>
<dbReference type="SMART" id="SM00060">
    <property type="entry name" value="FN3"/>
    <property type="match status" value="1"/>
</dbReference>
<dbReference type="Pfam" id="PF00041">
    <property type="entry name" value="fn3"/>
    <property type="match status" value="1"/>
</dbReference>
<feature type="domain" description="Tyrosine-protein phosphatase" evidence="17">
    <location>
        <begin position="707"/>
        <end position="978"/>
    </location>
</feature>
<name>A0A3P8PID6_ASTCA</name>
<feature type="transmembrane region" description="Helical" evidence="16">
    <location>
        <begin position="605"/>
        <end position="628"/>
    </location>
</feature>
<dbReference type="FunFam" id="3.10.200.10:FF:000005">
    <property type="entry name" value="receptor-type tyrosine-protein phosphatase gamma isoform X1"/>
    <property type="match status" value="1"/>
</dbReference>
<protein>
    <recommendedName>
        <fullName evidence="14">Receptor-type tyrosine-protein phosphatase gamma</fullName>
        <ecNumber evidence="3">3.1.3.48</ecNumber>
    </recommendedName>
</protein>
<reference evidence="21 22" key="1">
    <citation type="submission" date="2018-05" db="EMBL/GenBank/DDBJ databases">
        <authorList>
            <person name="Datahose"/>
        </authorList>
    </citation>
    <scope>NUCLEOTIDE SEQUENCE</scope>
</reference>
<sequence>MLPCSLDPLSFCCCIGQLYPRRDQGDPSLYPECAGNNQSPVDIADEQAQISQEYLKLELDKFNTESSNQTTMKNTGKTVAILLKDEYFVAGAGLPGRFKAEKMEFHWGQSNGSAGSEHSINGRRFPVEMQIYLYNPDDFDSLSAAIKERRIVAAMAIFFEVKYQQNNPAVDPIIQGLKGVVHHEKETYLRSFVLRDLLPSSVDSYYRYTGSLTTPPCSKVVEWIIFSRPVYLSHSQLEAFYSIFTTEQQDHVKSVEYLRNNFRPLQDLGNRKVFKSAVENAWQRDLTEILGSPHSTEASKVCSSAPVSMKIQPLNQTALMVSWERPLTVYHPPITSYMVSYSWVKRDVADEKTFTKTGDQSMKAVITNVSPDILYLFRVQAVCQHDLRSDFSQTLLFRANTTRIFEGSRIVKTGMPTVSPASSADMAPISSGSSTWTSSGIHFSIVSMATGMGPSSSGSQATVASVVTSTLLAGLGVGGGVISSMPSSVWPTQAPQATQNPTRPSTAPAKSNNEQTPPQGSETDNASEENNAPHEGEEEGEEGEKDGEKEEEEEQQKKKKEKTGTDNGEKQANSTLTFNMCLFCLSDRTTMSNGMPPPHPGMGRMVWIVPLVVVSALTLLCLIMLLIVMVYWSGWVYCATFTILISLGPCRRFFQTAHFYVEESSSPRVVANENIPVIPIPDDMEAIPVKQFVKHVMELYKNNMQGFAEEFEEVQRSTADLKITAEHSNHPDNKHKNRYINIVAYDHSRVKLRALAGKDAKHSDYINANYVDGYNQPRAYIAAQGPLKSTFEDFWRMVWEQNTGVIVMITNLVEKGRRKCDQYWPTENSEQYGSIVVTLKSTKVHACYTLRRFLIRNTKVKKGQKGNPKGKLNERIVVQYHYTQWPDMGVPEYTLPVLTFINRSSAARAADMGPVLVHCSAGVGRTGTYIVIDSMLQQIKDKSTVSVLDFLKHIRTQRNYLVQTEEQYVFIHDALMEAILSRETEVPAWQLHSYVNSVLTPNSTGRTRLEKQFRLLTQCNTRFVECFSAHKDCNKEKNRNSSVVPSERARVGLATLPGMKGTDYINASYIMGYYRSNEFIITQHPLPHTTTDFWRMIWDHNAQIIVMLIYNFSLNKYQVSFMVSLQAEDEFVYWPSREEAMNCIAFTVTLISKDRLCLSNEEQIIIHDFILEFIIFITFYFSGEMLHFQCPKWPNPDAPLSSTFELISVIKEEAMTRDGPTIVHDEYGAVSAGMLCALTTLSQQLENEGVVDIYQVAKMINLMRPGVFTDIEQYQYLYKAMLSLVSNRECGLSPMHMDTNGAVVIADESDPAESMESLV</sequence>
<dbReference type="InterPro" id="IPR003595">
    <property type="entry name" value="Tyr_Pase_cat"/>
</dbReference>
<feature type="domain" description="Tyrosine-protein phosphatase" evidence="17">
    <location>
        <begin position="1009"/>
        <end position="1284"/>
    </location>
</feature>
<dbReference type="Gene3D" id="2.60.40.10">
    <property type="entry name" value="Immunoglobulins"/>
    <property type="match status" value="1"/>
</dbReference>
<dbReference type="InterPro" id="IPR036116">
    <property type="entry name" value="FN3_sf"/>
</dbReference>
<feature type="domain" description="Tyrosine specific protein phosphatases" evidence="18">
    <location>
        <begin position="898"/>
        <end position="969"/>
    </location>
</feature>
<feature type="domain" description="Tyrosine specific protein phosphatases" evidence="18">
    <location>
        <begin position="1201"/>
        <end position="1275"/>
    </location>
</feature>
<evidence type="ECO:0000256" key="3">
    <source>
        <dbReference type="ARBA" id="ARBA00013064"/>
    </source>
</evidence>
<evidence type="ECO:0000256" key="15">
    <source>
        <dbReference type="SAM" id="MobiDB-lite"/>
    </source>
</evidence>
<evidence type="ECO:0000256" key="16">
    <source>
        <dbReference type="SAM" id="Phobius"/>
    </source>
</evidence>
<proteinExistence type="inferred from homology"/>
<dbReference type="SUPFAM" id="SSF49265">
    <property type="entry name" value="Fibronectin type III"/>
    <property type="match status" value="1"/>
</dbReference>
<keyword evidence="9 16" id="KW-1133">Transmembrane helix</keyword>
<dbReference type="PROSITE" id="PS50853">
    <property type="entry name" value="FN3"/>
    <property type="match status" value="1"/>
</dbReference>
<dbReference type="PRINTS" id="PR00700">
    <property type="entry name" value="PRTYPHPHTASE"/>
</dbReference>
<dbReference type="PANTHER" id="PTHR19134:SF468">
    <property type="entry name" value="RECEPTOR-TYPE TYROSINE-PROTEIN PHOSPHATASE GAMMA"/>
    <property type="match status" value="1"/>
</dbReference>
<evidence type="ECO:0000256" key="10">
    <source>
        <dbReference type="ARBA" id="ARBA00023136"/>
    </source>
</evidence>
<dbReference type="PROSITE" id="PS50056">
    <property type="entry name" value="TYR_PHOSPHATASE_2"/>
    <property type="match status" value="2"/>
</dbReference>
<dbReference type="SMART" id="SM00194">
    <property type="entry name" value="PTPc"/>
    <property type="match status" value="2"/>
</dbReference>
<dbReference type="Gene3D" id="3.10.200.10">
    <property type="entry name" value="Alpha carbonic anhydrase"/>
    <property type="match status" value="1"/>
</dbReference>
<dbReference type="PROSITE" id="PS50055">
    <property type="entry name" value="TYR_PHOSPHATASE_PTP"/>
    <property type="match status" value="2"/>
</dbReference>
<dbReference type="InterPro" id="IPR041887">
    <property type="entry name" value="Alpha_CARP_receptor-type"/>
</dbReference>
<evidence type="ECO:0000256" key="11">
    <source>
        <dbReference type="ARBA" id="ARBA00023157"/>
    </source>
</evidence>
<keyword evidence="6" id="KW-0677">Repeat</keyword>
<reference evidence="22" key="2">
    <citation type="submission" date="2023-03" db="EMBL/GenBank/DDBJ databases">
        <authorList>
            <consortium name="Wellcome Sanger Institute Data Sharing"/>
        </authorList>
    </citation>
    <scope>NUCLEOTIDE SEQUENCE [LARGE SCALE GENOMIC DNA]</scope>
</reference>
<evidence type="ECO:0000256" key="5">
    <source>
        <dbReference type="ARBA" id="ARBA00022729"/>
    </source>
</evidence>
<reference evidence="21" key="4">
    <citation type="submission" date="2025-09" db="UniProtKB">
        <authorList>
            <consortium name="Ensembl"/>
        </authorList>
    </citation>
    <scope>IDENTIFICATION</scope>
</reference>
<evidence type="ECO:0000259" key="19">
    <source>
        <dbReference type="PROSITE" id="PS50853"/>
    </source>
</evidence>
<dbReference type="FunFam" id="2.60.40.10:FF:000255">
    <property type="entry name" value="receptor-type tyrosine-protein phosphatase gamma isoform X2"/>
    <property type="match status" value="1"/>
</dbReference>
<evidence type="ECO:0000256" key="4">
    <source>
        <dbReference type="ARBA" id="ARBA00022692"/>
    </source>
</evidence>
<dbReference type="InterPro" id="IPR013783">
    <property type="entry name" value="Ig-like_fold"/>
</dbReference>
<keyword evidence="7" id="KW-0378">Hydrolase</keyword>
<feature type="region of interest" description="Disordered" evidence="15">
    <location>
        <begin position="487"/>
        <end position="571"/>
    </location>
</feature>
<comment type="similarity">
    <text evidence="2">Belongs to the protein-tyrosine phosphatase family. Receptor class 5 subfamily.</text>
</comment>
<dbReference type="PROSITE" id="PS00383">
    <property type="entry name" value="TYR_PHOSPHATASE_1"/>
    <property type="match status" value="1"/>
</dbReference>
<reference evidence="21" key="3">
    <citation type="submission" date="2025-08" db="UniProtKB">
        <authorList>
            <consortium name="Ensembl"/>
        </authorList>
    </citation>
    <scope>IDENTIFICATION</scope>
</reference>
<accession>A0A3P8PID6</accession>
<evidence type="ECO:0000259" key="17">
    <source>
        <dbReference type="PROSITE" id="PS50055"/>
    </source>
</evidence>
<dbReference type="PANTHER" id="PTHR19134">
    <property type="entry name" value="RECEPTOR-TYPE TYROSINE-PROTEIN PHOSPHATASE"/>
    <property type="match status" value="1"/>
</dbReference>
<evidence type="ECO:0000259" key="20">
    <source>
        <dbReference type="PROSITE" id="PS51144"/>
    </source>
</evidence>
<dbReference type="Gene3D" id="3.90.190.10">
    <property type="entry name" value="Protein tyrosine phosphatase superfamily"/>
    <property type="match status" value="2"/>
</dbReference>
<evidence type="ECO:0000256" key="1">
    <source>
        <dbReference type="ARBA" id="ARBA00004479"/>
    </source>
</evidence>
<keyword evidence="5" id="KW-0732">Signal</keyword>
<dbReference type="CDD" id="cd03122">
    <property type="entry name" value="alpha_CARP_receptor_like"/>
    <property type="match status" value="1"/>
</dbReference>
<evidence type="ECO:0000256" key="6">
    <source>
        <dbReference type="ARBA" id="ARBA00022737"/>
    </source>
</evidence>
<dbReference type="OMA" id="IREPSHW"/>
<keyword evidence="12" id="KW-0325">Glycoprotein</keyword>
<dbReference type="InterPro" id="IPR001148">
    <property type="entry name" value="CA_dom"/>
</dbReference>
<dbReference type="GeneTree" id="ENSGT00940000155048"/>
<dbReference type="Proteomes" id="UP000265100">
    <property type="component" value="Chromosome 5"/>
</dbReference>
<dbReference type="InterPro" id="IPR050348">
    <property type="entry name" value="Protein-Tyr_Phosphatase"/>
</dbReference>
<dbReference type="InterPro" id="IPR036398">
    <property type="entry name" value="CA_dom_sf"/>
</dbReference>
<dbReference type="CDD" id="cd00063">
    <property type="entry name" value="FN3"/>
    <property type="match status" value="1"/>
</dbReference>
<evidence type="ECO:0000259" key="18">
    <source>
        <dbReference type="PROSITE" id="PS50056"/>
    </source>
</evidence>
<feature type="transmembrane region" description="Helical" evidence="16">
    <location>
        <begin position="635"/>
        <end position="654"/>
    </location>
</feature>
<dbReference type="InterPro" id="IPR016130">
    <property type="entry name" value="Tyr_Pase_AS"/>
</dbReference>
<dbReference type="FunFam" id="3.90.190.10:FF:000016">
    <property type="entry name" value="receptor-type tyrosine-protein phosphatase gamma isoform X1"/>
    <property type="match status" value="1"/>
</dbReference>
<dbReference type="InterPro" id="IPR003961">
    <property type="entry name" value="FN3_dom"/>
</dbReference>
<dbReference type="Pfam" id="PF00102">
    <property type="entry name" value="Y_phosphatase"/>
    <property type="match status" value="2"/>
</dbReference>
<feature type="domain" description="Alpha-carbonic anhydrase" evidence="20">
    <location>
        <begin position="17"/>
        <end position="277"/>
    </location>
</feature>
<dbReference type="SUPFAM" id="SSF52799">
    <property type="entry name" value="(Phosphotyrosine protein) phosphatases II"/>
    <property type="match status" value="2"/>
</dbReference>
<dbReference type="InterPro" id="IPR029021">
    <property type="entry name" value="Prot-tyrosine_phosphatase-like"/>
</dbReference>
<dbReference type="PROSITE" id="PS51144">
    <property type="entry name" value="ALPHA_CA_2"/>
    <property type="match status" value="1"/>
</dbReference>
<feature type="compositionally biased region" description="Polar residues" evidence="15">
    <location>
        <begin position="487"/>
        <end position="530"/>
    </location>
</feature>
<dbReference type="InterPro" id="IPR000387">
    <property type="entry name" value="Tyr_Pase_dom"/>
</dbReference>
<evidence type="ECO:0000256" key="12">
    <source>
        <dbReference type="ARBA" id="ARBA00023180"/>
    </source>
</evidence>
<evidence type="ECO:0000256" key="14">
    <source>
        <dbReference type="ARBA" id="ARBA00074348"/>
    </source>
</evidence>
<feature type="domain" description="Fibronectin type-III" evidence="19">
    <location>
        <begin position="305"/>
        <end position="404"/>
    </location>
</feature>
<evidence type="ECO:0000256" key="13">
    <source>
        <dbReference type="ARBA" id="ARBA00051722"/>
    </source>
</evidence>
<comment type="subcellular location">
    <subcellularLocation>
        <location evidence="1">Membrane</location>
        <topology evidence="1">Single-pass type I membrane protein</topology>
    </subcellularLocation>
</comment>
<evidence type="ECO:0000256" key="2">
    <source>
        <dbReference type="ARBA" id="ARBA00006246"/>
    </source>
</evidence>
<dbReference type="GO" id="GO:0004725">
    <property type="term" value="F:protein tyrosine phosphatase activity"/>
    <property type="evidence" value="ECO:0007669"/>
    <property type="project" value="UniProtKB-EC"/>
</dbReference>
<keyword evidence="10 16" id="KW-0472">Membrane</keyword>
<keyword evidence="22" id="KW-1185">Reference proteome</keyword>
<dbReference type="FunFam" id="3.90.190.10:FF:000013">
    <property type="entry name" value="receptor-type tyrosine-protein phosphatase zeta isoform X1"/>
    <property type="match status" value="1"/>
</dbReference>
<dbReference type="SUPFAM" id="SSF51069">
    <property type="entry name" value="Carbonic anhydrase"/>
    <property type="match status" value="1"/>
</dbReference>
<dbReference type="EC" id="3.1.3.48" evidence="3"/>
<comment type="catalytic activity">
    <reaction evidence="13">
        <text>O-phospho-L-tyrosyl-[protein] + H2O = L-tyrosyl-[protein] + phosphate</text>
        <dbReference type="Rhea" id="RHEA:10684"/>
        <dbReference type="Rhea" id="RHEA-COMP:10136"/>
        <dbReference type="Rhea" id="RHEA-COMP:20101"/>
        <dbReference type="ChEBI" id="CHEBI:15377"/>
        <dbReference type="ChEBI" id="CHEBI:43474"/>
        <dbReference type="ChEBI" id="CHEBI:46858"/>
        <dbReference type="ChEBI" id="CHEBI:61978"/>
        <dbReference type="EC" id="3.1.3.48"/>
    </reaction>
</comment>
<keyword evidence="4 16" id="KW-0812">Transmembrane</keyword>
<dbReference type="SMART" id="SM00404">
    <property type="entry name" value="PTPc_motif"/>
    <property type="match status" value="2"/>
</dbReference>
<dbReference type="InterPro" id="IPR000242">
    <property type="entry name" value="PTP_cat"/>
</dbReference>
<evidence type="ECO:0000313" key="21">
    <source>
        <dbReference type="Ensembl" id="ENSACLP00000016734.2"/>
    </source>
</evidence>
<dbReference type="Pfam" id="PF00194">
    <property type="entry name" value="Carb_anhydrase"/>
    <property type="match status" value="1"/>
</dbReference>
<dbReference type="Bgee" id="ENSACLG00000011378">
    <property type="expression patterns" value="Expressed in brain and 6 other cell types or tissues"/>
</dbReference>
<keyword evidence="11" id="KW-1015">Disulfide bond</keyword>
<feature type="compositionally biased region" description="Acidic residues" evidence="15">
    <location>
        <begin position="536"/>
        <end position="554"/>
    </location>
</feature>
<dbReference type="GO" id="GO:0005886">
    <property type="term" value="C:plasma membrane"/>
    <property type="evidence" value="ECO:0007669"/>
    <property type="project" value="UniProtKB-ARBA"/>
</dbReference>
<dbReference type="SMART" id="SM01057">
    <property type="entry name" value="Carb_anhydrase"/>
    <property type="match status" value="1"/>
</dbReference>
<evidence type="ECO:0000313" key="22">
    <source>
        <dbReference type="Proteomes" id="UP000265100"/>
    </source>
</evidence>
<evidence type="ECO:0000256" key="9">
    <source>
        <dbReference type="ARBA" id="ARBA00022989"/>
    </source>
</evidence>
<dbReference type="Ensembl" id="ENSACLT00000017141.2">
    <property type="protein sequence ID" value="ENSACLP00000016734.2"/>
    <property type="gene ID" value="ENSACLG00000011378.2"/>
</dbReference>
<dbReference type="STRING" id="8154.ENSACLP00000016734"/>
<organism evidence="21 22">
    <name type="scientific">Astatotilapia calliptera</name>
    <name type="common">Eastern happy</name>
    <name type="synonym">Chromis callipterus</name>
    <dbReference type="NCBI Taxonomy" id="8154"/>
    <lineage>
        <taxon>Eukaryota</taxon>
        <taxon>Metazoa</taxon>
        <taxon>Chordata</taxon>
        <taxon>Craniata</taxon>
        <taxon>Vertebrata</taxon>
        <taxon>Euteleostomi</taxon>
        <taxon>Actinopterygii</taxon>
        <taxon>Neopterygii</taxon>
        <taxon>Teleostei</taxon>
        <taxon>Neoteleostei</taxon>
        <taxon>Acanthomorphata</taxon>
        <taxon>Ovalentaria</taxon>
        <taxon>Cichlomorphae</taxon>
        <taxon>Cichliformes</taxon>
        <taxon>Cichlidae</taxon>
        <taxon>African cichlids</taxon>
        <taxon>Pseudocrenilabrinae</taxon>
        <taxon>Haplochromini</taxon>
        <taxon>Astatotilapia</taxon>
    </lineage>
</organism>
<evidence type="ECO:0000256" key="8">
    <source>
        <dbReference type="ARBA" id="ARBA00022912"/>
    </source>
</evidence>
<evidence type="ECO:0000256" key="7">
    <source>
        <dbReference type="ARBA" id="ARBA00022801"/>
    </source>
</evidence>